<accession>A0A427AMC1</accession>
<proteinExistence type="predicted"/>
<evidence type="ECO:0000313" key="3">
    <source>
        <dbReference type="Proteomes" id="UP000287651"/>
    </source>
</evidence>
<protein>
    <submittedName>
        <fullName evidence="2">Uncharacterized protein</fullName>
    </submittedName>
</protein>
<feature type="region of interest" description="Disordered" evidence="1">
    <location>
        <begin position="109"/>
        <end position="143"/>
    </location>
</feature>
<reference evidence="2 3" key="1">
    <citation type="journal article" date="2014" name="Agronomy (Basel)">
        <title>A Draft Genome Sequence for Ensete ventricosum, the Drought-Tolerant Tree Against Hunger.</title>
        <authorList>
            <person name="Harrison J."/>
            <person name="Moore K.A."/>
            <person name="Paszkiewicz K."/>
            <person name="Jones T."/>
            <person name="Grant M."/>
            <person name="Ambacheew D."/>
            <person name="Muzemil S."/>
            <person name="Studholme D.J."/>
        </authorList>
    </citation>
    <scope>NUCLEOTIDE SEQUENCE [LARGE SCALE GENOMIC DNA]</scope>
</reference>
<dbReference type="AlphaFoldDB" id="A0A427AMC1"/>
<name>A0A427AMC1_ENSVE</name>
<organism evidence="2 3">
    <name type="scientific">Ensete ventricosum</name>
    <name type="common">Abyssinian banana</name>
    <name type="synonym">Musa ensete</name>
    <dbReference type="NCBI Taxonomy" id="4639"/>
    <lineage>
        <taxon>Eukaryota</taxon>
        <taxon>Viridiplantae</taxon>
        <taxon>Streptophyta</taxon>
        <taxon>Embryophyta</taxon>
        <taxon>Tracheophyta</taxon>
        <taxon>Spermatophyta</taxon>
        <taxon>Magnoliopsida</taxon>
        <taxon>Liliopsida</taxon>
        <taxon>Zingiberales</taxon>
        <taxon>Musaceae</taxon>
        <taxon>Ensete</taxon>
    </lineage>
</organism>
<dbReference type="EMBL" id="AMZH03001938">
    <property type="protein sequence ID" value="RRT77409.1"/>
    <property type="molecule type" value="Genomic_DNA"/>
</dbReference>
<feature type="compositionally biased region" description="Basic and acidic residues" evidence="1">
    <location>
        <begin position="130"/>
        <end position="143"/>
    </location>
</feature>
<evidence type="ECO:0000313" key="2">
    <source>
        <dbReference type="EMBL" id="RRT77409.1"/>
    </source>
</evidence>
<evidence type="ECO:0000256" key="1">
    <source>
        <dbReference type="SAM" id="MobiDB-lite"/>
    </source>
</evidence>
<comment type="caution">
    <text evidence="2">The sequence shown here is derived from an EMBL/GenBank/DDBJ whole genome shotgun (WGS) entry which is preliminary data.</text>
</comment>
<sequence length="155" mass="16687">MEWLLLRGGGARVPLGRSEGLLDGEGVDLLHLLRQCRVHKAVPLQQPLALELGRMGDDSELGFGGRLLESWSSGREEIPQLRLAADSCTKVGSGLRLHCCEELGTAGPPVAVGSSRDDLPSQQQSRGPRVRADHVRPGEDKTPHLTLTSFTCSGF</sequence>
<dbReference type="Proteomes" id="UP000287651">
    <property type="component" value="Unassembled WGS sequence"/>
</dbReference>
<gene>
    <name evidence="2" type="ORF">B296_00028671</name>
</gene>